<keyword evidence="3 4" id="KW-0418">Kinase</keyword>
<proteinExistence type="evidence at transcript level"/>
<dbReference type="InterPro" id="IPR033690">
    <property type="entry name" value="Adenylat_kinase_CS"/>
</dbReference>
<dbReference type="Pfam" id="PF00406">
    <property type="entry name" value="ADK"/>
    <property type="match status" value="1"/>
</dbReference>
<dbReference type="InterPro" id="IPR027417">
    <property type="entry name" value="P-loop_NTPase"/>
</dbReference>
<dbReference type="AlphaFoldDB" id="S6BN87"/>
<dbReference type="CDD" id="cd01428">
    <property type="entry name" value="ADK"/>
    <property type="match status" value="1"/>
</dbReference>
<dbReference type="SUPFAM" id="SSF52540">
    <property type="entry name" value="P-loop containing nucleoside triphosphate hydrolases"/>
    <property type="match status" value="1"/>
</dbReference>
<dbReference type="PRINTS" id="PR00094">
    <property type="entry name" value="ADENYLTKNASE"/>
</dbReference>
<keyword evidence="5" id="KW-0732">Signal</keyword>
<evidence type="ECO:0000256" key="1">
    <source>
        <dbReference type="ARBA" id="ARBA00022679"/>
    </source>
</evidence>
<evidence type="ECO:0000256" key="4">
    <source>
        <dbReference type="RuleBase" id="RU003330"/>
    </source>
</evidence>
<dbReference type="Gene3D" id="3.40.50.300">
    <property type="entry name" value="P-loop containing nucleotide triphosphate hydrolases"/>
    <property type="match status" value="1"/>
</dbReference>
<evidence type="ECO:0000256" key="2">
    <source>
        <dbReference type="ARBA" id="ARBA00022741"/>
    </source>
</evidence>
<reference evidence="6" key="1">
    <citation type="journal article" date="2014" name="BMC Genomics">
        <title>The Babesia bovis gene and promoter model: an update from full-length EST analysis.</title>
        <authorList>
            <person name="Yamagishi J."/>
            <person name="Wakaguri H."/>
            <person name="Yokoyama N."/>
            <person name="Yamashita R."/>
            <person name="Suzuki Y."/>
            <person name="Xuan X."/>
            <person name="Igarashi I."/>
        </authorList>
    </citation>
    <scope>NUCLEOTIDE SEQUENCE</scope>
    <source>
        <strain evidence="6">Texas</strain>
    </source>
</reference>
<evidence type="ECO:0000256" key="5">
    <source>
        <dbReference type="SAM" id="SignalP"/>
    </source>
</evidence>
<dbReference type="GO" id="GO:0005524">
    <property type="term" value="F:ATP binding"/>
    <property type="evidence" value="ECO:0007669"/>
    <property type="project" value="InterPro"/>
</dbReference>
<dbReference type="PANTHER" id="PTHR23359">
    <property type="entry name" value="NUCLEOTIDE KINASE"/>
    <property type="match status" value="1"/>
</dbReference>
<dbReference type="VEuPathDB" id="PiroplasmaDB:BBOV_IV008100"/>
<dbReference type="GO" id="GO:0019205">
    <property type="term" value="F:nucleobase-containing compound kinase activity"/>
    <property type="evidence" value="ECO:0007669"/>
    <property type="project" value="InterPro"/>
</dbReference>
<gene>
    <name evidence="6" type="primary">BBOV_IV008100</name>
</gene>
<evidence type="ECO:0000256" key="3">
    <source>
        <dbReference type="ARBA" id="ARBA00022777"/>
    </source>
</evidence>
<evidence type="ECO:0000313" key="6">
    <source>
        <dbReference type="EMBL" id="BAN65572.1"/>
    </source>
</evidence>
<keyword evidence="1 4" id="KW-0808">Transferase</keyword>
<feature type="signal peptide" evidence="5">
    <location>
        <begin position="1"/>
        <end position="25"/>
    </location>
</feature>
<name>S6BN87_BABBO</name>
<comment type="similarity">
    <text evidence="4">Belongs to the adenylate kinase family.</text>
</comment>
<accession>S6BN87</accession>
<dbReference type="GO" id="GO:0006139">
    <property type="term" value="P:nucleobase-containing compound metabolic process"/>
    <property type="evidence" value="ECO:0007669"/>
    <property type="project" value="InterPro"/>
</dbReference>
<feature type="chain" id="PRO_5004546838" evidence="5">
    <location>
        <begin position="26"/>
        <end position="242"/>
    </location>
</feature>
<dbReference type="InterPro" id="IPR000850">
    <property type="entry name" value="Adenylat/UMP-CMP_kin"/>
</dbReference>
<sequence>MIGKSTLNAKCFLLLFFGAPGTGKGTFGRLLASDLNIDHVSSGDILRKEIQRGSTLGRRVKKIVESGLYTDDDTICSIVSAELALASRSLILDGIPRTAAQAQFLKSISLKSNIPLISVDLTLDRNILVKRLLGRRHCAQCNSSYNICTISSGEYEMPPLLPSKADLLKCNGCAKLHQRPDDTEEIIQNRLLTYEKNHKEVFRALEGIPTMTFAIKRGIDDYGKFKVSFEKFLQNITIDQLL</sequence>
<protein>
    <submittedName>
        <fullName evidence="6">Nucleoside monophosphate kinase</fullName>
    </submittedName>
</protein>
<organism evidence="6">
    <name type="scientific">Babesia bovis</name>
    <dbReference type="NCBI Taxonomy" id="5865"/>
    <lineage>
        <taxon>Eukaryota</taxon>
        <taxon>Sar</taxon>
        <taxon>Alveolata</taxon>
        <taxon>Apicomplexa</taxon>
        <taxon>Aconoidasida</taxon>
        <taxon>Piroplasmida</taxon>
        <taxon>Babesiidae</taxon>
        <taxon>Babesia</taxon>
    </lineage>
</organism>
<keyword evidence="2" id="KW-0547">Nucleotide-binding</keyword>
<dbReference type="PROSITE" id="PS00113">
    <property type="entry name" value="ADENYLATE_KINASE"/>
    <property type="match status" value="1"/>
</dbReference>
<dbReference type="EMBL" id="AK441778">
    <property type="protein sequence ID" value="BAN65572.1"/>
    <property type="molecule type" value="mRNA"/>
</dbReference>
<dbReference type="HAMAP" id="MF_00235">
    <property type="entry name" value="Adenylate_kinase_Adk"/>
    <property type="match status" value="1"/>
</dbReference>